<accession>M1AZA7</accession>
<dbReference type="InParanoid" id="M1AZA7"/>
<reference evidence="3" key="1">
    <citation type="journal article" date="2011" name="Nature">
        <title>Genome sequence and analysis of the tuber crop potato.</title>
        <authorList>
            <consortium name="The Potato Genome Sequencing Consortium"/>
        </authorList>
    </citation>
    <scope>NUCLEOTIDE SEQUENCE [LARGE SCALE GENOMIC DNA]</scope>
    <source>
        <strain evidence="3">cv. DM1-3 516 R44</strain>
    </source>
</reference>
<dbReference type="InterPro" id="IPR022998">
    <property type="entry name" value="ThiamineP_synth_TenI"/>
</dbReference>
<dbReference type="InterPro" id="IPR036206">
    <property type="entry name" value="ThiamineP_synth_sf"/>
</dbReference>
<dbReference type="InterPro" id="IPR051943">
    <property type="entry name" value="TRAFAC_Dynamin-like_GTPase"/>
</dbReference>
<dbReference type="EnsemblPlants" id="PGSC0003DMT400033541">
    <property type="protein sequence ID" value="PGSC0003DMT400033541"/>
    <property type="gene ID" value="PGSC0003DMG400012881"/>
</dbReference>
<evidence type="ECO:0000313" key="2">
    <source>
        <dbReference type="EnsemblPlants" id="PGSC0003DMT400033541"/>
    </source>
</evidence>
<dbReference type="Gene3D" id="3.20.20.70">
    <property type="entry name" value="Aldolase class I"/>
    <property type="match status" value="1"/>
</dbReference>
<dbReference type="PaxDb" id="4113-PGSC0003DMT400033541"/>
<name>M1AZA7_SOLTU</name>
<dbReference type="Pfam" id="PF02581">
    <property type="entry name" value="TMP-TENI"/>
    <property type="match status" value="1"/>
</dbReference>
<protein>
    <submittedName>
        <fullName evidence="2">FZL</fullName>
    </submittedName>
</protein>
<sequence length="192" mass="21137">MVSLQTLYSSVRSPPCSLFTHPRSRQCFHFRSRRHCANSSVYSPVDNVKLVINNLNRPEQTPRTLFPGGFKRPEIKVPSLVLKLSCEDVLRDETVVNEIDQAISGRVDVVVLSGGGASGGKLYEAACLLKSVIKGRAYLLIDGRVDIAAAVNASGVLLSDQGCVVLHCTYRFVFCTSPYTVSLCYNVPYKYC</sequence>
<dbReference type="SUPFAM" id="SSF51391">
    <property type="entry name" value="Thiamin phosphate synthase"/>
    <property type="match status" value="1"/>
</dbReference>
<proteinExistence type="predicted"/>
<dbReference type="Proteomes" id="UP000011115">
    <property type="component" value="Unassembled WGS sequence"/>
</dbReference>
<feature type="domain" description="Thiamine phosphate synthase/TenI" evidence="1">
    <location>
        <begin position="92"/>
        <end position="161"/>
    </location>
</feature>
<dbReference type="PANTHER" id="PTHR43681">
    <property type="entry name" value="TRANSMEMBRANE GTPASE FZO"/>
    <property type="match status" value="1"/>
</dbReference>
<dbReference type="Gramene" id="PGSC0003DMT400033541">
    <property type="protein sequence ID" value="PGSC0003DMT400033541"/>
    <property type="gene ID" value="PGSC0003DMG400012881"/>
</dbReference>
<reference evidence="2" key="2">
    <citation type="submission" date="2015-06" db="UniProtKB">
        <authorList>
            <consortium name="EnsemblPlants"/>
        </authorList>
    </citation>
    <scope>IDENTIFICATION</scope>
    <source>
        <strain evidence="2">DM1-3 516 R44</strain>
    </source>
</reference>
<dbReference type="AlphaFoldDB" id="M1AZA7"/>
<dbReference type="STRING" id="4113.M1AZA7"/>
<evidence type="ECO:0000259" key="1">
    <source>
        <dbReference type="Pfam" id="PF02581"/>
    </source>
</evidence>
<organism evidence="2 3">
    <name type="scientific">Solanum tuberosum</name>
    <name type="common">Potato</name>
    <dbReference type="NCBI Taxonomy" id="4113"/>
    <lineage>
        <taxon>Eukaryota</taxon>
        <taxon>Viridiplantae</taxon>
        <taxon>Streptophyta</taxon>
        <taxon>Embryophyta</taxon>
        <taxon>Tracheophyta</taxon>
        <taxon>Spermatophyta</taxon>
        <taxon>Magnoliopsida</taxon>
        <taxon>eudicotyledons</taxon>
        <taxon>Gunneridae</taxon>
        <taxon>Pentapetalae</taxon>
        <taxon>asterids</taxon>
        <taxon>lamiids</taxon>
        <taxon>Solanales</taxon>
        <taxon>Solanaceae</taxon>
        <taxon>Solanoideae</taxon>
        <taxon>Solaneae</taxon>
        <taxon>Solanum</taxon>
    </lineage>
</organism>
<evidence type="ECO:0000313" key="3">
    <source>
        <dbReference type="Proteomes" id="UP000011115"/>
    </source>
</evidence>
<keyword evidence="3" id="KW-1185">Reference proteome</keyword>
<dbReference type="InterPro" id="IPR013785">
    <property type="entry name" value="Aldolase_TIM"/>
</dbReference>
<dbReference type="HOGENOM" id="CLU_1417410_0_0_1"/>
<dbReference type="PANTHER" id="PTHR43681:SF1">
    <property type="entry name" value="SARCALUMENIN"/>
    <property type="match status" value="1"/>
</dbReference>
<dbReference type="eggNOG" id="KOG0448">
    <property type="taxonomic scope" value="Eukaryota"/>
</dbReference>
<dbReference type="GO" id="GO:0009228">
    <property type="term" value="P:thiamine biosynthetic process"/>
    <property type="evidence" value="ECO:0007669"/>
    <property type="project" value="UniProtKB-KW"/>
</dbReference>